<proteinExistence type="inferred from homology"/>
<feature type="transmembrane region" description="Helical" evidence="7">
    <location>
        <begin position="382"/>
        <end position="402"/>
    </location>
</feature>
<comment type="similarity">
    <text evidence="2">Belongs to the drug/metabolite transporter (DMT) superfamily. Plant drug/metabolite exporter (P-DME) (TC 2.A.7.4) family.</text>
</comment>
<evidence type="ECO:0000256" key="3">
    <source>
        <dbReference type="ARBA" id="ARBA00022692"/>
    </source>
</evidence>
<feature type="transmembrane region" description="Helical" evidence="7">
    <location>
        <begin position="239"/>
        <end position="257"/>
    </location>
</feature>
<evidence type="ECO:0000313" key="10">
    <source>
        <dbReference type="Proteomes" id="UP000886885"/>
    </source>
</evidence>
<comment type="caution">
    <text evidence="9">The sequence shown here is derived from an EMBL/GenBank/DDBJ whole genome shotgun (WGS) entry which is preliminary data.</text>
</comment>
<feature type="transmembrane region" description="Helical" evidence="7">
    <location>
        <begin position="286"/>
        <end position="305"/>
    </location>
</feature>
<sequence length="453" mass="50017">MIHLWRGGESHTINTHPVEDRSSFCPQEWLAREIMVPAARPKTKSVIKSGFEWSSTQQLWLNFNESSQQLRVESLACLIPNRPHLPYLRRLTAIINQRSWFKRRRNVHQQSRTVARIFSEFLCLSCVVDMNSFDRAKPFAAVIFLQAGFAGMDILSKAALNQGMSNYVLVVYRHAVATVETQAEDDSLNLHQASGAQLTGYTTATFAAAIVNVLPAITFIIAWIVRLEKVKIGSLHSQAKVAGTIATVAGAMLMTLMKGPLIEFFRIKGKAYHENGTSGFDLHSSIKGALMITVGCFSWACFMILQAITLKSYPVELSLTAWICLLGTIEGTVVALVAEKGEPSVWAINWDMKLLAAVYSGIFCSGLAYYIQGIVMKDRGPVFVTAFSPLCMVIVAVMSSIIWAEQMYLGRILGAIVIVAGLYLVVWGKSKDYKTSSPPADEQTIPVKQPTVA</sequence>
<keyword evidence="5 7" id="KW-0472">Membrane</keyword>
<dbReference type="OrthoDB" id="1728340at2759"/>
<evidence type="ECO:0000256" key="6">
    <source>
        <dbReference type="SAM" id="MobiDB-lite"/>
    </source>
</evidence>
<feature type="transmembrane region" description="Helical" evidence="7">
    <location>
        <begin position="350"/>
        <end position="370"/>
    </location>
</feature>
<comment type="subcellular location">
    <subcellularLocation>
        <location evidence="1">Membrane</location>
        <topology evidence="1">Multi-pass membrane protein</topology>
    </subcellularLocation>
</comment>
<evidence type="ECO:0000256" key="4">
    <source>
        <dbReference type="ARBA" id="ARBA00022989"/>
    </source>
</evidence>
<dbReference type="InterPro" id="IPR030184">
    <property type="entry name" value="WAT1-related"/>
</dbReference>
<evidence type="ECO:0000313" key="9">
    <source>
        <dbReference type="EMBL" id="KAG6769451.1"/>
    </source>
</evidence>
<evidence type="ECO:0000256" key="2">
    <source>
        <dbReference type="ARBA" id="ARBA00007635"/>
    </source>
</evidence>
<evidence type="ECO:0000259" key="8">
    <source>
        <dbReference type="Pfam" id="PF00892"/>
    </source>
</evidence>
<dbReference type="GO" id="GO:0022857">
    <property type="term" value="F:transmembrane transporter activity"/>
    <property type="evidence" value="ECO:0007669"/>
    <property type="project" value="InterPro"/>
</dbReference>
<feature type="region of interest" description="Disordered" evidence="6">
    <location>
        <begin position="434"/>
        <end position="453"/>
    </location>
</feature>
<reference evidence="9" key="1">
    <citation type="journal article" date="2020" name="bioRxiv">
        <title>Hybrid origin of Populus tomentosa Carr. identified through genome sequencing and phylogenomic analysis.</title>
        <authorList>
            <person name="An X."/>
            <person name="Gao K."/>
            <person name="Chen Z."/>
            <person name="Li J."/>
            <person name="Yang X."/>
            <person name="Yang X."/>
            <person name="Zhou J."/>
            <person name="Guo T."/>
            <person name="Zhao T."/>
            <person name="Huang S."/>
            <person name="Miao D."/>
            <person name="Khan W.U."/>
            <person name="Rao P."/>
            <person name="Ye M."/>
            <person name="Lei B."/>
            <person name="Liao W."/>
            <person name="Wang J."/>
            <person name="Ji L."/>
            <person name="Li Y."/>
            <person name="Guo B."/>
            <person name="Mustafa N.S."/>
            <person name="Li S."/>
            <person name="Yun Q."/>
            <person name="Keller S.R."/>
            <person name="Mao J."/>
            <person name="Zhang R."/>
            <person name="Strauss S.H."/>
        </authorList>
    </citation>
    <scope>NUCLEOTIDE SEQUENCE</scope>
    <source>
        <strain evidence="9">GM15</strain>
        <tissue evidence="9">Leaf</tissue>
    </source>
</reference>
<feature type="transmembrane region" description="Helical" evidence="7">
    <location>
        <begin position="206"/>
        <end position="227"/>
    </location>
</feature>
<organism evidence="9 10">
    <name type="scientific">Populus tomentosa</name>
    <name type="common">Chinese white poplar</name>
    <dbReference type="NCBI Taxonomy" id="118781"/>
    <lineage>
        <taxon>Eukaryota</taxon>
        <taxon>Viridiplantae</taxon>
        <taxon>Streptophyta</taxon>
        <taxon>Embryophyta</taxon>
        <taxon>Tracheophyta</taxon>
        <taxon>Spermatophyta</taxon>
        <taxon>Magnoliopsida</taxon>
        <taxon>eudicotyledons</taxon>
        <taxon>Gunneridae</taxon>
        <taxon>Pentapetalae</taxon>
        <taxon>rosids</taxon>
        <taxon>fabids</taxon>
        <taxon>Malpighiales</taxon>
        <taxon>Salicaceae</taxon>
        <taxon>Saliceae</taxon>
        <taxon>Populus</taxon>
    </lineage>
</organism>
<name>A0A8X7ZHZ4_POPTO</name>
<dbReference type="EMBL" id="JAAWWB010000012">
    <property type="protein sequence ID" value="KAG6769451.1"/>
    <property type="molecule type" value="Genomic_DNA"/>
</dbReference>
<keyword evidence="3 7" id="KW-0812">Transmembrane</keyword>
<dbReference type="GO" id="GO:0016020">
    <property type="term" value="C:membrane"/>
    <property type="evidence" value="ECO:0007669"/>
    <property type="project" value="UniProtKB-SubCell"/>
</dbReference>
<accession>A0A8X7ZHZ4</accession>
<evidence type="ECO:0000256" key="5">
    <source>
        <dbReference type="ARBA" id="ARBA00023136"/>
    </source>
</evidence>
<feature type="domain" description="EamA" evidence="8">
    <location>
        <begin position="287"/>
        <end position="426"/>
    </location>
</feature>
<protein>
    <recommendedName>
        <fullName evidence="8">EamA domain-containing protein</fullName>
    </recommendedName>
</protein>
<keyword evidence="10" id="KW-1185">Reference proteome</keyword>
<dbReference type="InterPro" id="IPR000620">
    <property type="entry name" value="EamA_dom"/>
</dbReference>
<feature type="transmembrane region" description="Helical" evidence="7">
    <location>
        <begin position="317"/>
        <end position="338"/>
    </location>
</feature>
<dbReference type="Pfam" id="PF00892">
    <property type="entry name" value="EamA"/>
    <property type="match status" value="1"/>
</dbReference>
<evidence type="ECO:0000256" key="7">
    <source>
        <dbReference type="SAM" id="Phobius"/>
    </source>
</evidence>
<feature type="transmembrane region" description="Helical" evidence="7">
    <location>
        <begin position="408"/>
        <end position="427"/>
    </location>
</feature>
<evidence type="ECO:0000256" key="1">
    <source>
        <dbReference type="ARBA" id="ARBA00004141"/>
    </source>
</evidence>
<keyword evidence="4 7" id="KW-1133">Transmembrane helix</keyword>
<dbReference type="Proteomes" id="UP000886885">
    <property type="component" value="Chromosome 6D"/>
</dbReference>
<dbReference type="AlphaFoldDB" id="A0A8X7ZHZ4"/>
<gene>
    <name evidence="9" type="ORF">POTOM_025087</name>
</gene>
<dbReference type="PANTHER" id="PTHR31218">
    <property type="entry name" value="WAT1-RELATED PROTEIN"/>
    <property type="match status" value="1"/>
</dbReference>